<accession>A0A0H5E6F0</accession>
<evidence type="ECO:0000313" key="2">
    <source>
        <dbReference type="Proteomes" id="UP000220251"/>
    </source>
</evidence>
<dbReference type="InterPro" id="IPR011333">
    <property type="entry name" value="SKP1/BTB/POZ_sf"/>
</dbReference>
<dbReference type="AlphaFoldDB" id="A0A0H5E6F0"/>
<dbReference type="Proteomes" id="UP000220251">
    <property type="component" value="Unassembled WGS sequence"/>
</dbReference>
<reference evidence="2" key="1">
    <citation type="submission" date="2015-06" db="EMBL/GenBank/DDBJ databases">
        <authorList>
            <person name="Bertelli C."/>
        </authorList>
    </citation>
    <scope>NUCLEOTIDE SEQUENCE [LARGE SCALE GENOMIC DNA]</scope>
    <source>
        <strain evidence="2">CRIB-30</strain>
    </source>
</reference>
<gene>
    <name evidence="1" type="ORF">ELAC_1527</name>
</gene>
<name>A0A0H5E6F0_9BACT</name>
<proteinExistence type="predicted"/>
<sequence>MNALVSTSATDTGQSPCFVIPDPSPETTAARLNIRENYGTRHEWALAQIVAAELRNRNLLASLQSGKVAIGTSRKVAHIWNLALQSPVFDRLWRSQFTESKALAHEGVAIQFPGCDQMLVDWIVEYLESSDEKREEMIKDFQPDLLFELLLTADFFQLDKLKEVIEYLIVQAFIFDKNSLEVISSLEIGTFRTLQKFLFLSRWFQAKNPDHPLELCCRQARKVILSTIKHTPELSIDLSVIPFLLSVPAREAPKIEFSLQEGWQLDEAALRDLDDIGRAFKSKKLQMFILGERLKLLGASLEPVSPRKLYVDGFHKDNYQPNQQAAPSPVTERYLRQRSFFHLPCPSASHEAVVRSANFSDAVIALIRQYPQLKLGIEVSKEALLECESSLPSLDNVRLLALAGTLPSDDAFRERLGKIMEKMPNLDILVVNPDSLNALTGFRSFPHRLQDKKISLWKTLAGKTIKRRVAIHNGFDAEWEKREDSYVEDLKKKMLLLPLEPLSREDRRIQELIAQIPFAKSDLQNSPREHRIRNGAKCSL</sequence>
<evidence type="ECO:0000313" key="1">
    <source>
        <dbReference type="EMBL" id="CRX38855.1"/>
    </source>
</evidence>
<dbReference type="SUPFAM" id="SSF54695">
    <property type="entry name" value="POZ domain"/>
    <property type="match status" value="1"/>
</dbReference>
<protein>
    <submittedName>
        <fullName evidence="1">Uncharacterized protein</fullName>
    </submittedName>
</protein>
<dbReference type="RefSeq" id="WP_098038717.1">
    <property type="nucleotide sequence ID" value="NZ_CWGJ01000025.1"/>
</dbReference>
<keyword evidence="2" id="KW-1185">Reference proteome</keyword>
<dbReference type="EMBL" id="CWGJ01000025">
    <property type="protein sequence ID" value="CRX38855.1"/>
    <property type="molecule type" value="Genomic_DNA"/>
</dbReference>
<dbReference type="Gene3D" id="3.30.710.10">
    <property type="entry name" value="Potassium Channel Kv1.1, Chain A"/>
    <property type="match status" value="1"/>
</dbReference>
<organism evidence="1 2">
    <name type="scientific">Estrella lausannensis</name>
    <dbReference type="NCBI Taxonomy" id="483423"/>
    <lineage>
        <taxon>Bacteria</taxon>
        <taxon>Pseudomonadati</taxon>
        <taxon>Chlamydiota</taxon>
        <taxon>Chlamydiia</taxon>
        <taxon>Parachlamydiales</taxon>
        <taxon>Candidatus Criblamydiaceae</taxon>
        <taxon>Estrella</taxon>
    </lineage>
</organism>